<keyword evidence="1" id="KW-0489">Methyltransferase</keyword>
<dbReference type="PROSITE" id="PS50970">
    <property type="entry name" value="HCY"/>
    <property type="match status" value="1"/>
</dbReference>
<name>A0AAD8RK18_LOLMU</name>
<gene>
    <name evidence="7" type="ORF">QYE76_000834</name>
</gene>
<comment type="caution">
    <text evidence="7">The sequence shown here is derived from an EMBL/GenBank/DDBJ whole genome shotgun (WGS) entry which is preliminary data.</text>
</comment>
<dbReference type="InterPro" id="IPR036589">
    <property type="entry name" value="HCY_dom_sf"/>
</dbReference>
<evidence type="ECO:0000256" key="1">
    <source>
        <dbReference type="ARBA" id="ARBA00022603"/>
    </source>
</evidence>
<dbReference type="PANTHER" id="PTHR46015">
    <property type="entry name" value="ZGC:172121"/>
    <property type="match status" value="1"/>
</dbReference>
<keyword evidence="8" id="KW-1185">Reference proteome</keyword>
<comment type="caution">
    <text evidence="5">Lacks conserved residue(s) required for the propagation of feature annotation.</text>
</comment>
<feature type="domain" description="Hcy-binding" evidence="6">
    <location>
        <begin position="1"/>
        <end position="137"/>
    </location>
</feature>
<evidence type="ECO:0000256" key="5">
    <source>
        <dbReference type="PROSITE-ProRule" id="PRU00333"/>
    </source>
</evidence>
<dbReference type="GO" id="GO:0032259">
    <property type="term" value="P:methylation"/>
    <property type="evidence" value="ECO:0007669"/>
    <property type="project" value="UniProtKB-KW"/>
</dbReference>
<dbReference type="GO" id="GO:0046872">
    <property type="term" value="F:metal ion binding"/>
    <property type="evidence" value="ECO:0007669"/>
    <property type="project" value="UniProtKB-KW"/>
</dbReference>
<evidence type="ECO:0000259" key="6">
    <source>
        <dbReference type="PROSITE" id="PS50970"/>
    </source>
</evidence>
<dbReference type="GO" id="GO:0008898">
    <property type="term" value="F:S-adenosylmethionine-homocysteine S-methyltransferase activity"/>
    <property type="evidence" value="ECO:0007669"/>
    <property type="project" value="TreeGrafter"/>
</dbReference>
<organism evidence="7 8">
    <name type="scientific">Lolium multiflorum</name>
    <name type="common">Italian ryegrass</name>
    <name type="synonym">Lolium perenne subsp. multiflorum</name>
    <dbReference type="NCBI Taxonomy" id="4521"/>
    <lineage>
        <taxon>Eukaryota</taxon>
        <taxon>Viridiplantae</taxon>
        <taxon>Streptophyta</taxon>
        <taxon>Embryophyta</taxon>
        <taxon>Tracheophyta</taxon>
        <taxon>Spermatophyta</taxon>
        <taxon>Magnoliopsida</taxon>
        <taxon>Liliopsida</taxon>
        <taxon>Poales</taxon>
        <taxon>Poaceae</taxon>
        <taxon>BOP clade</taxon>
        <taxon>Pooideae</taxon>
        <taxon>Poodae</taxon>
        <taxon>Poeae</taxon>
        <taxon>Poeae Chloroplast Group 2 (Poeae type)</taxon>
        <taxon>Loliodinae</taxon>
        <taxon>Loliinae</taxon>
        <taxon>Lolium</taxon>
    </lineage>
</organism>
<dbReference type="SUPFAM" id="SSF82282">
    <property type="entry name" value="Homocysteine S-methyltransferase"/>
    <property type="match status" value="1"/>
</dbReference>
<evidence type="ECO:0000256" key="2">
    <source>
        <dbReference type="ARBA" id="ARBA00022679"/>
    </source>
</evidence>
<dbReference type="Gene3D" id="3.20.20.330">
    <property type="entry name" value="Homocysteine-binding-like domain"/>
    <property type="match status" value="1"/>
</dbReference>
<dbReference type="Proteomes" id="UP001231189">
    <property type="component" value="Unassembled WGS sequence"/>
</dbReference>
<keyword evidence="3" id="KW-0479">Metal-binding</keyword>
<keyword evidence="2" id="KW-0808">Transferase</keyword>
<protein>
    <recommendedName>
        <fullName evidence="6">Hcy-binding domain-containing protein</fullName>
    </recommendedName>
</protein>
<reference evidence="7" key="1">
    <citation type="submission" date="2023-07" db="EMBL/GenBank/DDBJ databases">
        <title>A chromosome-level genome assembly of Lolium multiflorum.</title>
        <authorList>
            <person name="Chen Y."/>
            <person name="Copetti D."/>
            <person name="Kolliker R."/>
            <person name="Studer B."/>
        </authorList>
    </citation>
    <scope>NUCLEOTIDE SEQUENCE</scope>
    <source>
        <strain evidence="7">02402/16</strain>
        <tissue evidence="7">Leaf</tissue>
    </source>
</reference>
<accession>A0AAD8RK18</accession>
<evidence type="ECO:0000256" key="4">
    <source>
        <dbReference type="ARBA" id="ARBA00022833"/>
    </source>
</evidence>
<dbReference type="Pfam" id="PF02574">
    <property type="entry name" value="S-methyl_trans"/>
    <property type="match status" value="1"/>
</dbReference>
<dbReference type="InterPro" id="IPR003726">
    <property type="entry name" value="HCY_dom"/>
</dbReference>
<dbReference type="EMBL" id="JAUUTY010000005">
    <property type="protein sequence ID" value="KAK1626519.1"/>
    <property type="molecule type" value="Genomic_DNA"/>
</dbReference>
<keyword evidence="4" id="KW-0862">Zinc</keyword>
<dbReference type="GO" id="GO:0033528">
    <property type="term" value="P:S-methylmethionine cycle"/>
    <property type="evidence" value="ECO:0007669"/>
    <property type="project" value="TreeGrafter"/>
</dbReference>
<evidence type="ECO:0000256" key="3">
    <source>
        <dbReference type="ARBA" id="ARBA00022723"/>
    </source>
</evidence>
<evidence type="ECO:0000313" key="8">
    <source>
        <dbReference type="Proteomes" id="UP001231189"/>
    </source>
</evidence>
<proteinExistence type="predicted"/>
<dbReference type="AlphaFoldDB" id="A0AAD8RK18"/>
<sequence>MAVSAIITDRDRLTTSSAEQVKIMKYRNNEATIQGFESKGFSKEQSENLLTKSVEIAHEAREMFLKQQSDQSTPMHRSILVAASIGSYGAYLADGSEYSGDYSEAGTLEFLKDFHRRRLQVLAEARPDLIAFETIPN</sequence>
<dbReference type="GO" id="GO:0009086">
    <property type="term" value="P:methionine biosynthetic process"/>
    <property type="evidence" value="ECO:0007669"/>
    <property type="project" value="TreeGrafter"/>
</dbReference>
<dbReference type="PANTHER" id="PTHR46015:SF11">
    <property type="entry name" value="HOMOCYSTEINE S-METHYLTRANSFERASE 3"/>
    <property type="match status" value="1"/>
</dbReference>
<dbReference type="InterPro" id="IPR051486">
    <property type="entry name" value="Hcy_S-methyltransferase"/>
</dbReference>
<evidence type="ECO:0000313" key="7">
    <source>
        <dbReference type="EMBL" id="KAK1626519.1"/>
    </source>
</evidence>